<reference evidence="2" key="1">
    <citation type="submission" date="2023-07" db="EMBL/GenBank/DDBJ databases">
        <title>Black Yeasts Isolated from many extreme environments.</title>
        <authorList>
            <person name="Coleine C."/>
            <person name="Stajich J.E."/>
            <person name="Selbmann L."/>
        </authorList>
    </citation>
    <scope>NUCLEOTIDE SEQUENCE</scope>
    <source>
        <strain evidence="2">CCFEE 5485</strain>
    </source>
</reference>
<evidence type="ECO:0000256" key="1">
    <source>
        <dbReference type="SAM" id="MobiDB-lite"/>
    </source>
</evidence>
<comment type="caution">
    <text evidence="2">The sequence shown here is derived from an EMBL/GenBank/DDBJ whole genome shotgun (WGS) entry which is preliminary data.</text>
</comment>
<dbReference type="AlphaFoldDB" id="A0AAE0WPG8"/>
<evidence type="ECO:0000313" key="3">
    <source>
        <dbReference type="Proteomes" id="UP001274830"/>
    </source>
</evidence>
<dbReference type="EMBL" id="JAUTXT010000014">
    <property type="protein sequence ID" value="KAK3675553.1"/>
    <property type="molecule type" value="Genomic_DNA"/>
</dbReference>
<gene>
    <name evidence="2" type="ORF">LTR78_004637</name>
</gene>
<dbReference type="Proteomes" id="UP001274830">
    <property type="component" value="Unassembled WGS sequence"/>
</dbReference>
<protein>
    <submittedName>
        <fullName evidence="2">Uncharacterized protein</fullName>
    </submittedName>
</protein>
<feature type="region of interest" description="Disordered" evidence="1">
    <location>
        <begin position="189"/>
        <end position="209"/>
    </location>
</feature>
<feature type="compositionally biased region" description="Basic and acidic residues" evidence="1">
    <location>
        <begin position="199"/>
        <end position="209"/>
    </location>
</feature>
<proteinExistence type="predicted"/>
<accession>A0AAE0WPG8</accession>
<sequence>MLLRVVSQVHVPPAATLTKTAERHILYDREEYVPYFSVCAHWRDGLLMDLCKCALSHVPAPPKTYVTQLKEAPHISRAMASPNFIVRGCDQCRPARRCPECPTEYLIEVRMVEDPKDLARPFKHDIVVTRWSDLGDGSSPYTSPEWAAVNGVVVPEEEGGHAYESFTHVGRRAVSGMFESRISGSIPGQRMLSLNPKNKKMDEDGHGWY</sequence>
<name>A0AAE0WPG8_9PEZI</name>
<organism evidence="2 3">
    <name type="scientific">Recurvomyces mirabilis</name>
    <dbReference type="NCBI Taxonomy" id="574656"/>
    <lineage>
        <taxon>Eukaryota</taxon>
        <taxon>Fungi</taxon>
        <taxon>Dikarya</taxon>
        <taxon>Ascomycota</taxon>
        <taxon>Pezizomycotina</taxon>
        <taxon>Dothideomycetes</taxon>
        <taxon>Dothideomycetidae</taxon>
        <taxon>Mycosphaerellales</taxon>
        <taxon>Teratosphaeriaceae</taxon>
        <taxon>Recurvomyces</taxon>
    </lineage>
</organism>
<evidence type="ECO:0000313" key="2">
    <source>
        <dbReference type="EMBL" id="KAK3675553.1"/>
    </source>
</evidence>
<keyword evidence="3" id="KW-1185">Reference proteome</keyword>